<dbReference type="Pfam" id="PF05527">
    <property type="entry name" value="TNFAIP8"/>
    <property type="match status" value="2"/>
</dbReference>
<dbReference type="EnsemblMetazoa" id="GPPI045939-RA">
    <property type="protein sequence ID" value="GPPI045939-PA"/>
    <property type="gene ID" value="GPPI045939"/>
</dbReference>
<name>A0A1B0C0I5_9MUSC</name>
<keyword evidence="2" id="KW-1185">Reference proteome</keyword>
<dbReference type="Proteomes" id="UP000092460">
    <property type="component" value="Unassembled WGS sequence"/>
</dbReference>
<protein>
    <submittedName>
        <fullName evidence="1">Uncharacterized protein</fullName>
    </submittedName>
</protein>
<dbReference type="VEuPathDB" id="VectorBase:GPPI045939"/>
<dbReference type="FunFam" id="1.20.1440.160:FF:000001">
    <property type="entry name" value="Tumor necrosis factor alpha-induced protein 8-like 1"/>
    <property type="match status" value="1"/>
</dbReference>
<evidence type="ECO:0000313" key="2">
    <source>
        <dbReference type="Proteomes" id="UP000092460"/>
    </source>
</evidence>
<reference evidence="1" key="2">
    <citation type="submission" date="2020-05" db="UniProtKB">
        <authorList>
            <consortium name="EnsemblMetazoa"/>
        </authorList>
    </citation>
    <scope>IDENTIFICATION</scope>
    <source>
        <strain evidence="1">IAEA</strain>
    </source>
</reference>
<dbReference type="GO" id="GO:0042981">
    <property type="term" value="P:regulation of apoptotic process"/>
    <property type="evidence" value="ECO:0007669"/>
    <property type="project" value="InterPro"/>
</dbReference>
<reference evidence="2" key="1">
    <citation type="submission" date="2015-01" db="EMBL/GenBank/DDBJ databases">
        <authorList>
            <person name="Aksoy S."/>
            <person name="Warren W."/>
            <person name="Wilson R.K."/>
        </authorList>
    </citation>
    <scope>NUCLEOTIDE SEQUENCE [LARGE SCALE GENOMIC DNA]</scope>
    <source>
        <strain evidence="2">IAEA</strain>
    </source>
</reference>
<accession>A0A1B0C0I5</accession>
<sequence length="270" mass="31208">MASANAYCFGALTIGIWKTGNKVKAEKIIKNIIKIVIKISVLHRNNQFNPEEQKHAETFKRKFQNTQLSVISFYEVDYSFDLPYLQNSIRESHDTLKMVVQRHLTEKSLNRIDEVFEFFTDATLLETAFKANSPYSDLMGKIVADINTAMDTGDIVLHRNNQFNPEEQKHAETFKRKFQNTQLSVISFYEVDYSFDLPYLQNSIRESHDTLKMVVQRHLTEKSLNRIDEVFEFFTDATLLETAFKANSPYSDLMGKIVADINTAMDTGDM</sequence>
<dbReference type="PANTHER" id="PTHR12757:SF1">
    <property type="entry name" value="PROTEIN SALIVARY GLANDS MARRED"/>
    <property type="match status" value="1"/>
</dbReference>
<dbReference type="Gene3D" id="1.20.1440.160">
    <property type="entry name" value="Tumor necrosis factor alpha-induced protein 8-like"/>
    <property type="match status" value="2"/>
</dbReference>
<dbReference type="InterPro" id="IPR008477">
    <property type="entry name" value="TNFAIP8-like"/>
</dbReference>
<dbReference type="EMBL" id="JXJN01023642">
    <property type="status" value="NOT_ANNOTATED_CDS"/>
    <property type="molecule type" value="Genomic_DNA"/>
</dbReference>
<evidence type="ECO:0000313" key="1">
    <source>
        <dbReference type="EnsemblMetazoa" id="GPPI045939-PA"/>
    </source>
</evidence>
<proteinExistence type="predicted"/>
<dbReference type="AlphaFoldDB" id="A0A1B0C0I5"/>
<organism evidence="1 2">
    <name type="scientific">Glossina palpalis gambiensis</name>
    <dbReference type="NCBI Taxonomy" id="67801"/>
    <lineage>
        <taxon>Eukaryota</taxon>
        <taxon>Metazoa</taxon>
        <taxon>Ecdysozoa</taxon>
        <taxon>Arthropoda</taxon>
        <taxon>Hexapoda</taxon>
        <taxon>Insecta</taxon>
        <taxon>Pterygota</taxon>
        <taxon>Neoptera</taxon>
        <taxon>Endopterygota</taxon>
        <taxon>Diptera</taxon>
        <taxon>Brachycera</taxon>
        <taxon>Muscomorpha</taxon>
        <taxon>Hippoboscoidea</taxon>
        <taxon>Glossinidae</taxon>
        <taxon>Glossina</taxon>
    </lineage>
</organism>
<dbReference type="InterPro" id="IPR038355">
    <property type="entry name" value="TNFAIP8_sf"/>
</dbReference>
<dbReference type="GO" id="GO:0005737">
    <property type="term" value="C:cytoplasm"/>
    <property type="evidence" value="ECO:0007669"/>
    <property type="project" value="TreeGrafter"/>
</dbReference>
<dbReference type="PANTHER" id="PTHR12757">
    <property type="entry name" value="TUMOR NECROSIS FACTOR INDUCED PROTEIN"/>
    <property type="match status" value="1"/>
</dbReference>